<dbReference type="PhylomeDB" id="A0A0G4G6T9"/>
<dbReference type="Gene3D" id="3.40.30.10">
    <property type="entry name" value="Glutaredoxin"/>
    <property type="match status" value="1"/>
</dbReference>
<name>A0A0G4G6T9_9ALVE</name>
<protein>
    <recommendedName>
        <fullName evidence="13">Vitamin K epoxide reductase domain-containing protein</fullName>
    </recommendedName>
</protein>
<keyword evidence="3 11" id="KW-0812">Transmembrane</keyword>
<keyword evidence="6" id="KW-0560">Oxidoreductase</keyword>
<feature type="region of interest" description="Disordered" evidence="10">
    <location>
        <begin position="455"/>
        <end position="496"/>
    </location>
</feature>
<reference evidence="14" key="1">
    <citation type="submission" date="2014-11" db="EMBL/GenBank/DDBJ databases">
        <authorList>
            <person name="Otto D Thomas"/>
            <person name="Naeem Raeece"/>
        </authorList>
    </citation>
    <scope>NUCLEOTIDE SEQUENCE</scope>
</reference>
<keyword evidence="9" id="KW-0676">Redox-active center</keyword>
<dbReference type="Pfam" id="PF07884">
    <property type="entry name" value="VKOR"/>
    <property type="match status" value="1"/>
</dbReference>
<evidence type="ECO:0000256" key="4">
    <source>
        <dbReference type="ARBA" id="ARBA00022719"/>
    </source>
</evidence>
<feature type="signal peptide" evidence="12">
    <location>
        <begin position="1"/>
        <end position="19"/>
    </location>
</feature>
<keyword evidence="12" id="KW-0732">Signal</keyword>
<feature type="transmembrane region" description="Helical" evidence="11">
    <location>
        <begin position="160"/>
        <end position="184"/>
    </location>
</feature>
<evidence type="ECO:0000256" key="12">
    <source>
        <dbReference type="SAM" id="SignalP"/>
    </source>
</evidence>
<evidence type="ECO:0000256" key="10">
    <source>
        <dbReference type="SAM" id="MobiDB-lite"/>
    </source>
</evidence>
<feature type="transmembrane region" description="Helical" evidence="11">
    <location>
        <begin position="224"/>
        <end position="246"/>
    </location>
</feature>
<keyword evidence="4" id="KW-0874">Quinone</keyword>
<dbReference type="SUPFAM" id="SSF52833">
    <property type="entry name" value="Thioredoxin-like"/>
    <property type="match status" value="1"/>
</dbReference>
<evidence type="ECO:0000256" key="8">
    <source>
        <dbReference type="ARBA" id="ARBA00023157"/>
    </source>
</evidence>
<dbReference type="InterPro" id="IPR036249">
    <property type="entry name" value="Thioredoxin-like_sf"/>
</dbReference>
<evidence type="ECO:0000256" key="1">
    <source>
        <dbReference type="ARBA" id="ARBA00004141"/>
    </source>
</evidence>
<keyword evidence="8" id="KW-1015">Disulfide bond</keyword>
<dbReference type="InterPro" id="IPR044698">
    <property type="entry name" value="VKOR/LTO1"/>
</dbReference>
<dbReference type="AlphaFoldDB" id="A0A0G4G6T9"/>
<evidence type="ECO:0000256" key="11">
    <source>
        <dbReference type="SAM" id="Phobius"/>
    </source>
</evidence>
<evidence type="ECO:0000256" key="7">
    <source>
        <dbReference type="ARBA" id="ARBA00023136"/>
    </source>
</evidence>
<evidence type="ECO:0000256" key="5">
    <source>
        <dbReference type="ARBA" id="ARBA00022989"/>
    </source>
</evidence>
<dbReference type="GO" id="GO:0048038">
    <property type="term" value="F:quinone binding"/>
    <property type="evidence" value="ECO:0007669"/>
    <property type="project" value="UniProtKB-KW"/>
</dbReference>
<sequence length="581" mass="62995">MRVSDLLLGFLLLLHTTSASQHEAAFLLKGTRPLPPSLRRGTSFLCHKPSGSSRLQTAPEIAETDVRPDVAPTETKASPSPTAPEGEDEAEADSSAWMRNELEAYGYSEAVAWSPAKRQLLSGIALAGVLETAFLTYAKVFASTSGLCGTAKCSDVLNSAYSSFLGVPLTVPAFFAYGLMLYWAARPLFASSPLPSETGGDGQTADGGTSLEYRFLDMKSRGPLMVLSTAMASFSAYLMGVLAFVLKDFCPFCLASAILSSLLYLFSKSWKAVPIKSRSQKFEIAATGSVFALSALMFLTTNPDANARLSLVFPFLQIPLWNEQPEEPFPSPLAVTQETFWQGRLTKTRTVYEPPPVIGVTSPQGERVAARLKQLGAKMYGAWWCSHCYHQKQVIGESFYKNVQYLECDADGANSQAGVCTAKDISGYPAWEINGQIFYGEKSLEQLELMTGMREPRDGEKIPKPGRPQIEPEPAEPQQQAQAQTKSEEGEPGSDLSLFTDAQEMEGERKSGREEVGLMAGLEVAKERSLPFSPFPLSPGGLQAHADFRSWSPSLSLELEKGAKDNSPLLLASSLSANKIA</sequence>
<gene>
    <name evidence="14" type="ORF">Cvel_4259</name>
</gene>
<comment type="subcellular location">
    <subcellularLocation>
        <location evidence="1">Membrane</location>
        <topology evidence="1">Multi-pass membrane protein</topology>
    </subcellularLocation>
</comment>
<evidence type="ECO:0000259" key="13">
    <source>
        <dbReference type="SMART" id="SM00756"/>
    </source>
</evidence>
<dbReference type="CDD" id="cd01659">
    <property type="entry name" value="TRX_superfamily"/>
    <property type="match status" value="1"/>
</dbReference>
<dbReference type="InterPro" id="IPR012932">
    <property type="entry name" value="VKOR"/>
</dbReference>
<dbReference type="VEuPathDB" id="CryptoDB:Cvel_4259"/>
<dbReference type="GO" id="GO:0016491">
    <property type="term" value="F:oxidoreductase activity"/>
    <property type="evidence" value="ECO:0007669"/>
    <property type="project" value="UniProtKB-KW"/>
</dbReference>
<accession>A0A0G4G6T9</accession>
<dbReference type="GO" id="GO:0016020">
    <property type="term" value="C:membrane"/>
    <property type="evidence" value="ECO:0007669"/>
    <property type="project" value="UniProtKB-SubCell"/>
</dbReference>
<evidence type="ECO:0000313" key="14">
    <source>
        <dbReference type="EMBL" id="CEM24286.1"/>
    </source>
</evidence>
<dbReference type="PANTHER" id="PTHR34573">
    <property type="entry name" value="VKC DOMAIN-CONTAINING PROTEIN"/>
    <property type="match status" value="1"/>
</dbReference>
<evidence type="ECO:0000256" key="3">
    <source>
        <dbReference type="ARBA" id="ARBA00022692"/>
    </source>
</evidence>
<evidence type="ECO:0000256" key="2">
    <source>
        <dbReference type="ARBA" id="ARBA00006214"/>
    </source>
</evidence>
<dbReference type="EMBL" id="CDMZ01000937">
    <property type="protein sequence ID" value="CEM24286.1"/>
    <property type="molecule type" value="Genomic_DNA"/>
</dbReference>
<dbReference type="Gene3D" id="1.20.1440.130">
    <property type="entry name" value="VKOR domain"/>
    <property type="match status" value="1"/>
</dbReference>
<evidence type="ECO:0000256" key="6">
    <source>
        <dbReference type="ARBA" id="ARBA00023002"/>
    </source>
</evidence>
<feature type="domain" description="Vitamin K epoxide reductase" evidence="13">
    <location>
        <begin position="114"/>
        <end position="271"/>
    </location>
</feature>
<comment type="similarity">
    <text evidence="2">Belongs to the VKOR family.</text>
</comment>
<feature type="chain" id="PRO_5005190280" description="Vitamin K epoxide reductase domain-containing protein" evidence="12">
    <location>
        <begin position="20"/>
        <end position="581"/>
    </location>
</feature>
<dbReference type="CDD" id="cd12916">
    <property type="entry name" value="VKOR_1"/>
    <property type="match status" value="1"/>
</dbReference>
<dbReference type="SMART" id="SM00756">
    <property type="entry name" value="VKc"/>
    <property type="match status" value="1"/>
</dbReference>
<organism evidence="14">
    <name type="scientific">Chromera velia CCMP2878</name>
    <dbReference type="NCBI Taxonomy" id="1169474"/>
    <lineage>
        <taxon>Eukaryota</taxon>
        <taxon>Sar</taxon>
        <taxon>Alveolata</taxon>
        <taxon>Colpodellida</taxon>
        <taxon>Chromeraceae</taxon>
        <taxon>Chromera</taxon>
    </lineage>
</organism>
<dbReference type="PANTHER" id="PTHR34573:SF1">
    <property type="entry name" value="VITAMIN K EPOXIDE REDUCTASE DOMAIN-CONTAINING PROTEIN"/>
    <property type="match status" value="1"/>
</dbReference>
<dbReference type="InterPro" id="IPR038354">
    <property type="entry name" value="VKOR_sf"/>
</dbReference>
<keyword evidence="5 11" id="KW-1133">Transmembrane helix</keyword>
<feature type="transmembrane region" description="Helical" evidence="11">
    <location>
        <begin position="282"/>
        <end position="300"/>
    </location>
</feature>
<feature type="region of interest" description="Disordered" evidence="10">
    <location>
        <begin position="47"/>
        <end position="94"/>
    </location>
</feature>
<evidence type="ECO:0000256" key="9">
    <source>
        <dbReference type="ARBA" id="ARBA00023284"/>
    </source>
</evidence>
<proteinExistence type="inferred from homology"/>
<keyword evidence="7 11" id="KW-0472">Membrane</keyword>